<dbReference type="PANTHER" id="PTHR39084">
    <property type="entry name" value="MEMBRANE PROTEIN-RELATED"/>
    <property type="match status" value="1"/>
</dbReference>
<dbReference type="RefSeq" id="WP_012520383.1">
    <property type="nucleotide sequence ID" value="NC_011143.1"/>
</dbReference>
<dbReference type="HOGENOM" id="CLU_036781_1_1_5"/>
<evidence type="ECO:0000259" key="3">
    <source>
        <dbReference type="Pfam" id="PF13194"/>
    </source>
</evidence>
<feature type="transmembrane region" description="Helical" evidence="1">
    <location>
        <begin position="112"/>
        <end position="131"/>
    </location>
</feature>
<dbReference type="Pfam" id="PF02308">
    <property type="entry name" value="MgtC"/>
    <property type="match status" value="1"/>
</dbReference>
<keyword evidence="4" id="KW-0614">Plasmid</keyword>
<dbReference type="AlphaFoldDB" id="B4RIA8"/>
<dbReference type="KEGG" id="pzu:PHZ_p0140"/>
<sequence>MIEILGRLLVSLAVGLLIGLERGWRSRDAPEGGRAAGLRTLGLAGLLGGVLAVIGGASGVLLVGFGLLALALVLTVFQVLEARATGNASATGVVAGLLAFGFGALAVLGDPVLAIAGGVSTTVILAFKQPLHAGVRALSWPELRALFVLLVMTALVLPILPDRTLDPWAALNPRRIWLLAVLIAGVSFVGYFAMRLVGRRGGLMMAALAGGLASSTATTLSFARLVRQQPPLCGWLAAGTLFASGMMGLRVVVVVAAAVDRSFAVQLLGPMAAFAAASFLAGGVLLTRRPADGVDDPGPRVGNPVELGAALKFAALIAVLMLLAKLSARWLGRWGVYGLAAVSGLADVDALTLSIAGMSAAELTRSAATLAVLIGVAANTLAKSVIAGLVGTRRHGLLVGVPGLAALLAAAAVYAFIG</sequence>
<keyword evidence="1" id="KW-1133">Transmembrane helix</keyword>
<accession>B4RIA8</accession>
<evidence type="ECO:0000313" key="5">
    <source>
        <dbReference type="Proteomes" id="UP000001868"/>
    </source>
</evidence>
<keyword evidence="5" id="KW-1185">Reference proteome</keyword>
<protein>
    <submittedName>
        <fullName evidence="4">Conserved predicted membrane protein</fullName>
    </submittedName>
</protein>
<feature type="transmembrane region" description="Helical" evidence="1">
    <location>
        <begin position="235"/>
        <end position="255"/>
    </location>
</feature>
<proteinExistence type="predicted"/>
<feature type="transmembrane region" description="Helical" evidence="1">
    <location>
        <begin position="36"/>
        <end position="54"/>
    </location>
</feature>
<dbReference type="EMBL" id="CP000748">
    <property type="protein sequence ID" value="ACG80083.1"/>
    <property type="molecule type" value="Genomic_DNA"/>
</dbReference>
<feature type="domain" description="MgtC/SapB/SrpB/YhiD N-terminal" evidence="2">
    <location>
        <begin position="8"/>
        <end position="132"/>
    </location>
</feature>
<feature type="transmembrane region" description="Helical" evidence="1">
    <location>
        <begin position="143"/>
        <end position="161"/>
    </location>
</feature>
<evidence type="ECO:0000256" key="1">
    <source>
        <dbReference type="SAM" id="Phobius"/>
    </source>
</evidence>
<feature type="transmembrane region" description="Helical" evidence="1">
    <location>
        <begin position="307"/>
        <end position="324"/>
    </location>
</feature>
<feature type="transmembrane region" description="Helical" evidence="1">
    <location>
        <begin position="176"/>
        <end position="194"/>
    </location>
</feature>
<feature type="transmembrane region" description="Helical" evidence="1">
    <location>
        <begin position="60"/>
        <end position="80"/>
    </location>
</feature>
<dbReference type="PANTHER" id="PTHR39084:SF1">
    <property type="entry name" value="DUF4010 DOMAIN-CONTAINING PROTEIN"/>
    <property type="match status" value="1"/>
</dbReference>
<feature type="transmembrane region" description="Helical" evidence="1">
    <location>
        <begin position="397"/>
        <end position="417"/>
    </location>
</feature>
<keyword evidence="1" id="KW-0812">Transmembrane</keyword>
<feature type="transmembrane region" description="Helical" evidence="1">
    <location>
        <begin position="87"/>
        <end position="106"/>
    </location>
</feature>
<name>B4RIA8_PHEZH</name>
<evidence type="ECO:0000259" key="2">
    <source>
        <dbReference type="Pfam" id="PF02308"/>
    </source>
</evidence>
<feature type="transmembrane region" description="Helical" evidence="1">
    <location>
        <begin position="267"/>
        <end position="287"/>
    </location>
</feature>
<feature type="transmembrane region" description="Helical" evidence="1">
    <location>
        <begin position="336"/>
        <end position="361"/>
    </location>
</feature>
<reference evidence="4 5" key="1">
    <citation type="journal article" date="2008" name="BMC Genomics">
        <title>Complete genome of Phenylobacterium zucineum - a novel facultative intracellular bacterium isolated from human erythroleukemia cell line K562.</title>
        <authorList>
            <person name="Luo Y."/>
            <person name="Xu X."/>
            <person name="Ding Z."/>
            <person name="Liu Z."/>
            <person name="Zhang B."/>
            <person name="Yan Z."/>
            <person name="Sun J."/>
            <person name="Hu S."/>
            <person name="Hu X."/>
        </authorList>
    </citation>
    <scope>NUCLEOTIDE SEQUENCE [LARGE SCALE GENOMIC DNA]</scope>
    <source>
        <strain evidence="4 5">HLK1</strain>
        <plasmid evidence="5">Plasmid pHLK1</plasmid>
    </source>
</reference>
<dbReference type="InterPro" id="IPR025105">
    <property type="entry name" value="DUF4010"/>
</dbReference>
<geneLocation type="plasmid" evidence="5">
    <name>pHLK1</name>
</geneLocation>
<feature type="domain" description="DUF4010" evidence="3">
    <location>
        <begin position="181"/>
        <end position="391"/>
    </location>
</feature>
<gene>
    <name evidence="4" type="ordered locus">PHZ_p0140</name>
</gene>
<evidence type="ECO:0000313" key="4">
    <source>
        <dbReference type="EMBL" id="ACG80083.1"/>
    </source>
</evidence>
<dbReference type="InterPro" id="IPR049177">
    <property type="entry name" value="MgtC_SapB_SrpB_YhiD_N"/>
</dbReference>
<feature type="transmembrane region" description="Helical" evidence="1">
    <location>
        <begin position="6"/>
        <end position="24"/>
    </location>
</feature>
<dbReference type="Proteomes" id="UP000001868">
    <property type="component" value="Plasmid pHLK1"/>
</dbReference>
<feature type="transmembrane region" description="Helical" evidence="1">
    <location>
        <begin position="201"/>
        <end position="223"/>
    </location>
</feature>
<organism evidence="4 5">
    <name type="scientific">Phenylobacterium zucineum (strain HLK1)</name>
    <dbReference type="NCBI Taxonomy" id="450851"/>
    <lineage>
        <taxon>Bacteria</taxon>
        <taxon>Pseudomonadati</taxon>
        <taxon>Pseudomonadota</taxon>
        <taxon>Alphaproteobacteria</taxon>
        <taxon>Caulobacterales</taxon>
        <taxon>Caulobacteraceae</taxon>
        <taxon>Phenylobacterium</taxon>
    </lineage>
</organism>
<dbReference type="Pfam" id="PF13194">
    <property type="entry name" value="DUF4010"/>
    <property type="match status" value="1"/>
</dbReference>
<dbReference type="eggNOG" id="COG3174">
    <property type="taxonomic scope" value="Bacteria"/>
</dbReference>
<feature type="transmembrane region" description="Helical" evidence="1">
    <location>
        <begin position="367"/>
        <end position="390"/>
    </location>
</feature>
<keyword evidence="1" id="KW-0472">Membrane</keyword>